<accession>A0A0F3GKJ9</accession>
<evidence type="ECO:0000313" key="1">
    <source>
        <dbReference type="EMBL" id="KJU82484.1"/>
    </source>
</evidence>
<evidence type="ECO:0000313" key="2">
    <source>
        <dbReference type="Proteomes" id="UP000033423"/>
    </source>
</evidence>
<sequence length="103" mass="10930">MLALPPCAVGFETASVSSVLVASRFTTSALKSASLIELISLRVCFRPGRFSAFLTTLVSPMNTIRRPVRCACALSATSAPTPPGSPNVTRTILSFNIISYTCF</sequence>
<protein>
    <submittedName>
        <fullName evidence="1">Uncharacterized protein</fullName>
    </submittedName>
</protein>
<reference evidence="1 2" key="1">
    <citation type="submission" date="2015-02" db="EMBL/GenBank/DDBJ databases">
        <title>Single-cell genomics of uncultivated deep-branching MTB reveals a conserved set of magnetosome genes.</title>
        <authorList>
            <person name="Kolinko S."/>
            <person name="Richter M."/>
            <person name="Glockner F.O."/>
            <person name="Brachmann A."/>
            <person name="Schuler D."/>
        </authorList>
    </citation>
    <scope>NUCLEOTIDE SEQUENCE [LARGE SCALE GENOMIC DNA]</scope>
    <source>
        <strain evidence="1">TM-1</strain>
    </source>
</reference>
<dbReference type="Proteomes" id="UP000033423">
    <property type="component" value="Unassembled WGS sequence"/>
</dbReference>
<keyword evidence="2" id="KW-1185">Reference proteome</keyword>
<comment type="caution">
    <text evidence="1">The sequence shown here is derived from an EMBL/GenBank/DDBJ whole genome shotgun (WGS) entry which is preliminary data.</text>
</comment>
<organism evidence="1 2">
    <name type="scientific">Candidatus Magnetobacterium bavaricum</name>
    <dbReference type="NCBI Taxonomy" id="29290"/>
    <lineage>
        <taxon>Bacteria</taxon>
        <taxon>Pseudomonadati</taxon>
        <taxon>Nitrospirota</taxon>
        <taxon>Thermodesulfovibrionia</taxon>
        <taxon>Thermodesulfovibrionales</taxon>
        <taxon>Candidatus Magnetobacteriaceae</taxon>
        <taxon>Candidatus Magnetobacterium</taxon>
    </lineage>
</organism>
<dbReference type="EMBL" id="LACI01002301">
    <property type="protein sequence ID" value="KJU82484.1"/>
    <property type="molecule type" value="Genomic_DNA"/>
</dbReference>
<dbReference type="AlphaFoldDB" id="A0A0F3GKJ9"/>
<name>A0A0F3GKJ9_9BACT</name>
<proteinExistence type="predicted"/>
<gene>
    <name evidence="1" type="ORF">MBAV_005322</name>
</gene>